<dbReference type="AlphaFoldDB" id="A0A382EJ65"/>
<reference evidence="1" key="1">
    <citation type="submission" date="2018-05" db="EMBL/GenBank/DDBJ databases">
        <authorList>
            <person name="Lanie J.A."/>
            <person name="Ng W.-L."/>
            <person name="Kazmierczak K.M."/>
            <person name="Andrzejewski T.M."/>
            <person name="Davidsen T.M."/>
            <person name="Wayne K.J."/>
            <person name="Tettelin H."/>
            <person name="Glass J.I."/>
            <person name="Rusch D."/>
            <person name="Podicherti R."/>
            <person name="Tsui H.-C.T."/>
            <person name="Winkler M.E."/>
        </authorList>
    </citation>
    <scope>NUCLEOTIDE SEQUENCE</scope>
</reference>
<accession>A0A382EJ65</accession>
<gene>
    <name evidence="1" type="ORF">METZ01_LOCUS203584</name>
</gene>
<evidence type="ECO:0000313" key="1">
    <source>
        <dbReference type="EMBL" id="SVB50730.1"/>
    </source>
</evidence>
<protein>
    <submittedName>
        <fullName evidence="1">Uncharacterized protein</fullName>
    </submittedName>
</protein>
<organism evidence="1">
    <name type="scientific">marine metagenome</name>
    <dbReference type="NCBI Taxonomy" id="408172"/>
    <lineage>
        <taxon>unclassified sequences</taxon>
        <taxon>metagenomes</taxon>
        <taxon>ecological metagenomes</taxon>
    </lineage>
</organism>
<proteinExistence type="predicted"/>
<sequence>MDRNTLEVATSLYGGYWNFDFQDSCYMTNSYFPPDEFINLLSSNLRT</sequence>
<feature type="non-terminal residue" evidence="1">
    <location>
        <position position="47"/>
    </location>
</feature>
<dbReference type="EMBL" id="UINC01044800">
    <property type="protein sequence ID" value="SVB50730.1"/>
    <property type="molecule type" value="Genomic_DNA"/>
</dbReference>
<name>A0A382EJ65_9ZZZZ</name>